<evidence type="ECO:0000259" key="2">
    <source>
        <dbReference type="SMART" id="SM00014"/>
    </source>
</evidence>
<dbReference type="RefSeq" id="WP_097158314.1">
    <property type="nucleotide sequence ID" value="NZ_JBEPMQ010000002.1"/>
</dbReference>
<feature type="transmembrane region" description="Helical" evidence="1">
    <location>
        <begin position="59"/>
        <end position="79"/>
    </location>
</feature>
<keyword evidence="1" id="KW-0472">Membrane</keyword>
<accession>A0A285CR66</accession>
<dbReference type="OrthoDB" id="9789113at2"/>
<evidence type="ECO:0000256" key="1">
    <source>
        <dbReference type="SAM" id="Phobius"/>
    </source>
</evidence>
<feature type="transmembrane region" description="Helical" evidence="1">
    <location>
        <begin position="159"/>
        <end position="181"/>
    </location>
</feature>
<dbReference type="PANTHER" id="PTHR14969">
    <property type="entry name" value="SPHINGOSINE-1-PHOSPHATE PHOSPHOHYDROLASE"/>
    <property type="match status" value="1"/>
</dbReference>
<dbReference type="AlphaFoldDB" id="A0A285CR66"/>
<sequence>MDKEKTWNVLYLLTIPAMIVFIWMYSIAKQPELTAFDSVIFNIVDSISSEGLLTFAENITIVGSKLIIGGGAFLLLLWVWFMRKNYLGIAILVLGVAGSNFLKNLIKEWVGRERPESAVIIEEEFAFPSGHAMVSICFYVLLAFFIAKEFKSRSAKLMIYASSLLISFVSGMSRIILHVHYPSDVTGGYALGFVWLMFCLYIYRTFAGRFPKKEN</sequence>
<dbReference type="SUPFAM" id="SSF48317">
    <property type="entry name" value="Acid phosphatase/Vanadium-dependent haloperoxidase"/>
    <property type="match status" value="1"/>
</dbReference>
<dbReference type="EMBL" id="OAOP01000003">
    <property type="protein sequence ID" value="SNX70021.1"/>
    <property type="molecule type" value="Genomic_DNA"/>
</dbReference>
<feature type="transmembrane region" description="Helical" evidence="1">
    <location>
        <begin position="86"/>
        <end position="106"/>
    </location>
</feature>
<keyword evidence="1" id="KW-1133">Transmembrane helix</keyword>
<dbReference type="PANTHER" id="PTHR14969:SF13">
    <property type="entry name" value="AT30094P"/>
    <property type="match status" value="1"/>
</dbReference>
<organism evidence="3 4">
    <name type="scientific">Bacillus oleivorans</name>
    <dbReference type="NCBI Taxonomy" id="1448271"/>
    <lineage>
        <taxon>Bacteria</taxon>
        <taxon>Bacillati</taxon>
        <taxon>Bacillota</taxon>
        <taxon>Bacilli</taxon>
        <taxon>Bacillales</taxon>
        <taxon>Bacillaceae</taxon>
        <taxon>Bacillus</taxon>
    </lineage>
</organism>
<evidence type="ECO:0000313" key="3">
    <source>
        <dbReference type="EMBL" id="SNX70021.1"/>
    </source>
</evidence>
<feature type="transmembrane region" description="Helical" evidence="1">
    <location>
        <begin position="187"/>
        <end position="203"/>
    </location>
</feature>
<keyword evidence="4" id="KW-1185">Reference proteome</keyword>
<dbReference type="InterPro" id="IPR000326">
    <property type="entry name" value="PAP2/HPO"/>
</dbReference>
<name>A0A285CR66_9BACI</name>
<feature type="domain" description="Phosphatidic acid phosphatase type 2/haloperoxidase" evidence="2">
    <location>
        <begin position="89"/>
        <end position="200"/>
    </location>
</feature>
<evidence type="ECO:0000313" key="4">
    <source>
        <dbReference type="Proteomes" id="UP000219546"/>
    </source>
</evidence>
<feature type="transmembrane region" description="Helical" evidence="1">
    <location>
        <begin position="126"/>
        <end position="147"/>
    </location>
</feature>
<dbReference type="CDD" id="cd03392">
    <property type="entry name" value="PAP2_like_2"/>
    <property type="match status" value="1"/>
</dbReference>
<feature type="transmembrane region" description="Helical" evidence="1">
    <location>
        <begin position="9"/>
        <end position="28"/>
    </location>
</feature>
<dbReference type="Gene3D" id="1.20.144.10">
    <property type="entry name" value="Phosphatidic acid phosphatase type 2/haloperoxidase"/>
    <property type="match status" value="2"/>
</dbReference>
<dbReference type="SMART" id="SM00014">
    <property type="entry name" value="acidPPc"/>
    <property type="match status" value="1"/>
</dbReference>
<proteinExistence type="predicted"/>
<dbReference type="Proteomes" id="UP000219546">
    <property type="component" value="Unassembled WGS sequence"/>
</dbReference>
<dbReference type="Pfam" id="PF01569">
    <property type="entry name" value="PAP2"/>
    <property type="match status" value="1"/>
</dbReference>
<reference evidence="3 4" key="1">
    <citation type="submission" date="2017-08" db="EMBL/GenBank/DDBJ databases">
        <authorList>
            <person name="de Groot N.N."/>
        </authorList>
    </citation>
    <scope>NUCLEOTIDE SEQUENCE [LARGE SCALE GENOMIC DNA]</scope>
    <source>
        <strain evidence="3 4">JC228</strain>
    </source>
</reference>
<keyword evidence="1" id="KW-0812">Transmembrane</keyword>
<gene>
    <name evidence="3" type="ORF">SAMN05877753_103404</name>
</gene>
<protein>
    <submittedName>
        <fullName evidence="3">Undecaprenyl-diphosphatase</fullName>
    </submittedName>
</protein>
<dbReference type="InterPro" id="IPR036938">
    <property type="entry name" value="PAP2/HPO_sf"/>
</dbReference>